<feature type="chain" id="PRO_5042252068" description="F-box domain-containing protein" evidence="1">
    <location>
        <begin position="21"/>
        <end position="548"/>
    </location>
</feature>
<keyword evidence="1" id="KW-0732">Signal</keyword>
<evidence type="ECO:0000256" key="1">
    <source>
        <dbReference type="SAM" id="SignalP"/>
    </source>
</evidence>
<feature type="signal peptide" evidence="1">
    <location>
        <begin position="1"/>
        <end position="20"/>
    </location>
</feature>
<accession>A0AAD6YKI3</accession>
<gene>
    <name evidence="2" type="ORF">GGX14DRAFT_586563</name>
</gene>
<evidence type="ECO:0008006" key="4">
    <source>
        <dbReference type="Google" id="ProtNLM"/>
    </source>
</evidence>
<organism evidence="2 3">
    <name type="scientific">Mycena pura</name>
    <dbReference type="NCBI Taxonomy" id="153505"/>
    <lineage>
        <taxon>Eukaryota</taxon>
        <taxon>Fungi</taxon>
        <taxon>Dikarya</taxon>
        <taxon>Basidiomycota</taxon>
        <taxon>Agaricomycotina</taxon>
        <taxon>Agaricomycetes</taxon>
        <taxon>Agaricomycetidae</taxon>
        <taxon>Agaricales</taxon>
        <taxon>Marasmiineae</taxon>
        <taxon>Mycenaceae</taxon>
        <taxon>Mycena</taxon>
    </lineage>
</organism>
<evidence type="ECO:0000313" key="3">
    <source>
        <dbReference type="Proteomes" id="UP001219525"/>
    </source>
</evidence>
<evidence type="ECO:0000313" key="2">
    <source>
        <dbReference type="EMBL" id="KAJ7220317.1"/>
    </source>
</evidence>
<dbReference type="Proteomes" id="UP001219525">
    <property type="component" value="Unassembled WGS sequence"/>
</dbReference>
<keyword evidence="3" id="KW-1185">Reference proteome</keyword>
<dbReference type="AlphaFoldDB" id="A0AAD6YKI3"/>
<proteinExistence type="predicted"/>
<reference evidence="2" key="1">
    <citation type="submission" date="2023-03" db="EMBL/GenBank/DDBJ databases">
        <title>Massive genome expansion in bonnet fungi (Mycena s.s.) driven by repeated elements and novel gene families across ecological guilds.</title>
        <authorList>
            <consortium name="Lawrence Berkeley National Laboratory"/>
            <person name="Harder C.B."/>
            <person name="Miyauchi S."/>
            <person name="Viragh M."/>
            <person name="Kuo A."/>
            <person name="Thoen E."/>
            <person name="Andreopoulos B."/>
            <person name="Lu D."/>
            <person name="Skrede I."/>
            <person name="Drula E."/>
            <person name="Henrissat B."/>
            <person name="Morin E."/>
            <person name="Kohler A."/>
            <person name="Barry K."/>
            <person name="LaButti K."/>
            <person name="Morin E."/>
            <person name="Salamov A."/>
            <person name="Lipzen A."/>
            <person name="Mereny Z."/>
            <person name="Hegedus B."/>
            <person name="Baldrian P."/>
            <person name="Stursova M."/>
            <person name="Weitz H."/>
            <person name="Taylor A."/>
            <person name="Grigoriev I.V."/>
            <person name="Nagy L.G."/>
            <person name="Martin F."/>
            <person name="Kauserud H."/>
        </authorList>
    </citation>
    <scope>NUCLEOTIDE SEQUENCE</scope>
    <source>
        <strain evidence="2">9144</strain>
    </source>
</reference>
<dbReference type="EMBL" id="JARJCW010000010">
    <property type="protein sequence ID" value="KAJ7220317.1"/>
    <property type="molecule type" value="Genomic_DNA"/>
</dbReference>
<comment type="caution">
    <text evidence="2">The sequence shown here is derived from an EMBL/GenBank/DDBJ whole genome shotgun (WGS) entry which is preliminary data.</text>
</comment>
<protein>
    <recommendedName>
        <fullName evidence="4">F-box domain-containing protein</fullName>
    </recommendedName>
</protein>
<name>A0AAD6YKI3_9AGAR</name>
<sequence>MLMFHLAFPVELLAYIFVLGTHDALNHADNDDHGYQQFNSESVQAPLAYAAVCRHWRSVALGTPALFTSLCITPELLRDHTLDLRGIAAYLVLSCTYPLDILIDARDPDWDFASDATYTPWFSAAHMRSAMALLLPHLARWRSLSVFTDVCAPMHAALRPLEAQLAFAGGAPRLESLRLMRCDAYAADADAPSYAFLAAVQPGLGSTARTHAPLLPRLRHLTLRGVPAAWSPLAAHLSPALRTLELAFLSAPVHPPLPALAALLRAAPRLARLVLNGAGPAPPPGPHDLPPPPHLCLSHLTALCLGYTTSAGALAALRLLAGRAAPALRALALEDASGPAALVPVDAAPLLAFVFPKLVHPRPQAQTHAAQEHEVPFPALDEIVLRRTHVSGPGPFPVFGHAQAPAPGLPAPAGVRVRRLELVGASEALLPLARAAAVEVCMRGPLAPAPGVAPRRSGGDDGWMTNVVRALVNDNPGAGPALVELHTEARAHRGVAEDVEERVLGTTRVRVVRALCAAADGGHGSDEDDGNVSMDGEGEDVFAWRTMS</sequence>